<protein>
    <recommendedName>
        <fullName evidence="3">Phage tail protein</fullName>
    </recommendedName>
</protein>
<dbReference type="EMBL" id="BOCI01000143">
    <property type="protein sequence ID" value="GHW00852.1"/>
    <property type="molecule type" value="Genomic_DNA"/>
</dbReference>
<dbReference type="InterPro" id="IPR006724">
    <property type="entry name" value="Phage_TTP"/>
</dbReference>
<keyword evidence="2" id="KW-1185">Reference proteome</keyword>
<evidence type="ECO:0000313" key="1">
    <source>
        <dbReference type="EMBL" id="GHW00852.1"/>
    </source>
</evidence>
<proteinExistence type="predicted"/>
<comment type="caution">
    <text evidence="1">The sequence shown here is derived from an EMBL/GenBank/DDBJ whole genome shotgun (WGS) entry which is preliminary data.</text>
</comment>
<dbReference type="Proteomes" id="UP000616547">
    <property type="component" value="Unassembled WGS sequence"/>
</dbReference>
<gene>
    <name evidence="1" type="ORF">lacNasYZ03_05390</name>
</gene>
<evidence type="ECO:0008006" key="3">
    <source>
        <dbReference type="Google" id="ProtNLM"/>
    </source>
</evidence>
<evidence type="ECO:0000313" key="2">
    <source>
        <dbReference type="Proteomes" id="UP000616547"/>
    </source>
</evidence>
<name>A0ABQ3W5L9_9LACO</name>
<dbReference type="RefSeq" id="WP_201331688.1">
    <property type="nucleotide sequence ID" value="NZ_BOCG01000254.1"/>
</dbReference>
<sequence>MAGSSTHGIEWAMFGLIDTSTGKLITGTDKGLSENGLYQTGKNVEGTTAVNIQNLEAAGTAQYADNKLMRVTKPAQSPTADFTFLDMDWEVLNKLLGYGTTSTSADGGYSLATDKPHLAWIAASTDYKGNTVYEAFANCTAIDPTHSHQTDDASEQDVSATLNTTAYSPIGDNFKNAQGKSMPYRKWNSNAKNFDYDKMLAEVFPGYVKPTSTGTASTTSH</sequence>
<accession>A0ABQ3W5L9</accession>
<organism evidence="1 2">
    <name type="scientific">Lactobacillus nasalidis</name>
    <dbReference type="NCBI Taxonomy" id="2797258"/>
    <lineage>
        <taxon>Bacteria</taxon>
        <taxon>Bacillati</taxon>
        <taxon>Bacillota</taxon>
        <taxon>Bacilli</taxon>
        <taxon>Lactobacillales</taxon>
        <taxon>Lactobacillaceae</taxon>
        <taxon>Lactobacillus</taxon>
    </lineage>
</organism>
<dbReference type="Pfam" id="PF04630">
    <property type="entry name" value="Phage_TTP_1"/>
    <property type="match status" value="1"/>
</dbReference>
<reference evidence="2" key="1">
    <citation type="submission" date="2021-01" db="EMBL/GenBank/DDBJ databases">
        <title>Draft genome sequence of Nasalis larvatus strain YZ03.</title>
        <authorList>
            <person name="Suzuki-Hashido N."/>
            <person name="Tsuchida S."/>
            <person name="Hayakawa T."/>
        </authorList>
    </citation>
    <scope>NUCLEOTIDE SEQUENCE [LARGE SCALE GENOMIC DNA]</scope>
    <source>
        <strain evidence="2">YZ03</strain>
    </source>
</reference>